<sequence>MTDHVAPQEDQLILPTAWASRALSRRGRRSGKPVALDAEAGERLQRKLEARTEKLRLALAREDNAEHADAVEAYLAGKPDPHGAAVAAALMCDPHARRDESWLRPEFDAWVQWHGAPFAVAAAVVRLALRHDSSSGSGYEQRTVVENTVEYHSLILHEYDQGGVGAVRSLIADLSDADYAEAVALTGPQRTTPMRRITAAVLLPDETAWVDEAAPEYAQVRSYGWSDRLFLHSISSADQLDAAGIGSLNEYYTDAGSLAALLANLGADALPLLTAPLTQSGHLPVDFKKLLYKGVAAVPTDEAMALLLKQLGEPHVFESAADAVQRFPQRALRHLVKLAASTTGDARFRLSAVGGLIPEAERDRLAEADRAVFDTLLAGSGRAPEADPADLPALLVTPPWKAKRAKRTPVVIDGLQAPADLHLRWARNEQEEWAGLTEPWAMDDESYWKDLEDPDAKLDSFDWRMESFLAYGDPAKAERFLDQWIEHGYSGYEYTVLRIFARYGERAADRALGSAERDHTFQRLPGPVLNLRAARLAAERLDRLKSARVSAAKWFERHGLDAVPYLVPDALGADKKRRQYAETALLHLSLRHGPEAVAARAETYGPEATAAIADLLSGDPLEPRGVKVPKPGAWASPALLPQVLLKGGERALPAESVGHLLTVVALASPEYPYPGLDVVADACDRASLTRFARALFQLWISVGAPAKDSWALTQLGHFAEDETVWMLAPLIREWPGQSQHKRAVNGLAVLGAIGSEEALRAIQVIADRVKFKALKEEANRQIAHIAAELGLTRDQLADRLVPDFGLGEDAALVLDYGPRTFTVGFDEALKPFVVDEAGKPRKVLPKPGAKDDADLAGAAYQRFTALKKELRAVAADQILRLEAAMTGSRTWSAAEFRRFFVDHALTKHLARRLVWTAAVGDDRSGFRIAEDGSFSDVEDEAFDLPEDAAVSVAHPALLGDEVAAWAEILADYEILQPFDQLDRPVLAFTEEELATGRLTRFEGATVEPGRVLGMVKRGWQRAAPEDAGVEPGIAYRLPGGGFVTVSLDPGIYVGAISETPQQTVQDVRLSDHEQYWWSAAKDTADRKFPKDVGAVAAAEVLGSLSRLTGRS</sequence>
<reference evidence="3" key="1">
    <citation type="submission" date="2016-10" db="EMBL/GenBank/DDBJ databases">
        <authorList>
            <person name="Varghese N."/>
            <person name="Submissions S."/>
        </authorList>
    </citation>
    <scope>NUCLEOTIDE SEQUENCE [LARGE SCALE GENOMIC DNA]</scope>
    <source>
        <strain evidence="3">CGMCC 4.3147</strain>
    </source>
</reference>
<dbReference type="AlphaFoldDB" id="A0A1G9IK06"/>
<dbReference type="EMBL" id="FNGF01000004">
    <property type="protein sequence ID" value="SDL25365.1"/>
    <property type="molecule type" value="Genomic_DNA"/>
</dbReference>
<organism evidence="2 3">
    <name type="scientific">Glycomyces sambucus</name>
    <dbReference type="NCBI Taxonomy" id="380244"/>
    <lineage>
        <taxon>Bacteria</taxon>
        <taxon>Bacillati</taxon>
        <taxon>Actinomycetota</taxon>
        <taxon>Actinomycetes</taxon>
        <taxon>Glycomycetales</taxon>
        <taxon>Glycomycetaceae</taxon>
        <taxon>Glycomyces</taxon>
    </lineage>
</organism>
<gene>
    <name evidence="2" type="ORF">SAMN05216298_3290</name>
</gene>
<feature type="domain" description="DUF4132" evidence="1">
    <location>
        <begin position="838"/>
        <end position="1019"/>
    </location>
</feature>
<protein>
    <recommendedName>
        <fullName evidence="1">DUF4132 domain-containing protein</fullName>
    </recommendedName>
</protein>
<evidence type="ECO:0000259" key="1">
    <source>
        <dbReference type="Pfam" id="PF13569"/>
    </source>
</evidence>
<dbReference type="InterPro" id="IPR025406">
    <property type="entry name" value="DUF4132"/>
</dbReference>
<keyword evidence="3" id="KW-1185">Reference proteome</keyword>
<dbReference type="OrthoDB" id="4554725at2"/>
<proteinExistence type="predicted"/>
<dbReference type="Proteomes" id="UP000198662">
    <property type="component" value="Unassembled WGS sequence"/>
</dbReference>
<accession>A0A1G9IK06</accession>
<dbReference type="RefSeq" id="WP_143034822.1">
    <property type="nucleotide sequence ID" value="NZ_FNGF01000004.1"/>
</dbReference>
<evidence type="ECO:0000313" key="2">
    <source>
        <dbReference type="EMBL" id="SDL25365.1"/>
    </source>
</evidence>
<name>A0A1G9IK06_9ACTN</name>
<dbReference type="Pfam" id="PF13569">
    <property type="entry name" value="DUF4132"/>
    <property type="match status" value="1"/>
</dbReference>
<evidence type="ECO:0000313" key="3">
    <source>
        <dbReference type="Proteomes" id="UP000198662"/>
    </source>
</evidence>
<dbReference type="STRING" id="380244.SAMN05216298_3290"/>